<evidence type="ECO:0000313" key="3">
    <source>
        <dbReference type="EMBL" id="GET04534.1"/>
    </source>
</evidence>
<gene>
    <name evidence="3" type="ORF">RCL2_003083600</name>
    <name evidence="2" type="ORF">RclHR1_18580002</name>
</gene>
<evidence type="ECO:0000256" key="1">
    <source>
        <dbReference type="SAM" id="MobiDB-lite"/>
    </source>
</evidence>
<dbReference type="OrthoDB" id="4851849at2759"/>
<feature type="compositionally biased region" description="Acidic residues" evidence="1">
    <location>
        <begin position="107"/>
        <end position="117"/>
    </location>
</feature>
<reference evidence="2 4" key="1">
    <citation type="submission" date="2017-11" db="EMBL/GenBank/DDBJ databases">
        <title>The genome of Rhizophagus clarus HR1 reveals common genetic basis of auxotrophy among arbuscular mycorrhizal fungi.</title>
        <authorList>
            <person name="Kobayashi Y."/>
        </authorList>
    </citation>
    <scope>NUCLEOTIDE SEQUENCE [LARGE SCALE GENOMIC DNA]</scope>
    <source>
        <strain evidence="2 4">HR1</strain>
    </source>
</reference>
<dbReference type="Proteomes" id="UP000615446">
    <property type="component" value="Unassembled WGS sequence"/>
</dbReference>
<dbReference type="Proteomes" id="UP000247702">
    <property type="component" value="Unassembled WGS sequence"/>
</dbReference>
<feature type="compositionally biased region" description="Low complexity" evidence="1">
    <location>
        <begin position="97"/>
        <end position="106"/>
    </location>
</feature>
<accession>A0A2Z6QMR6</accession>
<evidence type="ECO:0000313" key="2">
    <source>
        <dbReference type="EMBL" id="GBB91340.1"/>
    </source>
</evidence>
<keyword evidence="4" id="KW-1185">Reference proteome</keyword>
<dbReference type="Pfam" id="PF14441">
    <property type="entry name" value="OTT_1508_deam"/>
    <property type="match status" value="1"/>
</dbReference>
<sequence length="128" mass="14691">MNISTFIINNKIKSKEFIAVSKRCCYLCELYLNFARSKGYNIVVSGNQRKIYSGWKLPNVKDNNFKIKSLIHILTNLDRIIEKKINNYTSSLKAESDSGVNSPDSNNSDDDSDTDEYLDVNSHRFDLL</sequence>
<dbReference type="AlphaFoldDB" id="A0A2Z6QMR6"/>
<name>A0A2Z6QMR6_9GLOM</name>
<reference evidence="3" key="2">
    <citation type="submission" date="2019-10" db="EMBL/GenBank/DDBJ databases">
        <title>Conservation and host-specific expression of non-tandemly repeated heterogenous ribosome RNA gene in arbuscular mycorrhizal fungi.</title>
        <authorList>
            <person name="Maeda T."/>
            <person name="Kobayashi Y."/>
            <person name="Nakagawa T."/>
            <person name="Ezawa T."/>
            <person name="Yamaguchi K."/>
            <person name="Bino T."/>
            <person name="Nishimoto Y."/>
            <person name="Shigenobu S."/>
            <person name="Kawaguchi M."/>
        </authorList>
    </citation>
    <scope>NUCLEOTIDE SEQUENCE</scope>
    <source>
        <strain evidence="3">HR1</strain>
    </source>
</reference>
<protein>
    <submittedName>
        <fullName evidence="2">Uncharacterized protein</fullName>
    </submittedName>
</protein>
<comment type="caution">
    <text evidence="2">The sequence shown here is derived from an EMBL/GenBank/DDBJ whole genome shotgun (WGS) entry which is preliminary data.</text>
</comment>
<evidence type="ECO:0000313" key="4">
    <source>
        <dbReference type="Proteomes" id="UP000247702"/>
    </source>
</evidence>
<dbReference type="EMBL" id="BLAL01000356">
    <property type="protein sequence ID" value="GET04534.1"/>
    <property type="molecule type" value="Genomic_DNA"/>
</dbReference>
<dbReference type="EMBL" id="BEXD01000955">
    <property type="protein sequence ID" value="GBB91340.1"/>
    <property type="molecule type" value="Genomic_DNA"/>
</dbReference>
<organism evidence="2 4">
    <name type="scientific">Rhizophagus clarus</name>
    <dbReference type="NCBI Taxonomy" id="94130"/>
    <lineage>
        <taxon>Eukaryota</taxon>
        <taxon>Fungi</taxon>
        <taxon>Fungi incertae sedis</taxon>
        <taxon>Mucoromycota</taxon>
        <taxon>Glomeromycotina</taxon>
        <taxon>Glomeromycetes</taxon>
        <taxon>Glomerales</taxon>
        <taxon>Glomeraceae</taxon>
        <taxon>Rhizophagus</taxon>
    </lineage>
</organism>
<feature type="region of interest" description="Disordered" evidence="1">
    <location>
        <begin position="92"/>
        <end position="117"/>
    </location>
</feature>
<proteinExistence type="predicted"/>
<dbReference type="InterPro" id="IPR027796">
    <property type="entry name" value="OTT_1508_deam-like"/>
</dbReference>